<reference evidence="1 2" key="1">
    <citation type="submission" date="2018-02" db="EMBL/GenBank/DDBJ databases">
        <title>Genome sequence of the basidiomycete white-rot fungus Phlebia centrifuga.</title>
        <authorList>
            <person name="Granchi Z."/>
            <person name="Peng M."/>
            <person name="de Vries R.P."/>
            <person name="Hilden K."/>
            <person name="Makela M.R."/>
            <person name="Grigoriev I."/>
            <person name="Riley R."/>
        </authorList>
    </citation>
    <scope>NUCLEOTIDE SEQUENCE [LARGE SCALE GENOMIC DNA]</scope>
    <source>
        <strain evidence="1 2">FBCC195</strain>
    </source>
</reference>
<keyword evidence="2" id="KW-1185">Reference proteome</keyword>
<protein>
    <submittedName>
        <fullName evidence="1">Uncharacterized protein</fullName>
    </submittedName>
</protein>
<dbReference type="EMBL" id="MLYV02000285">
    <property type="protein sequence ID" value="PSS18911.1"/>
    <property type="molecule type" value="Genomic_DNA"/>
</dbReference>
<evidence type="ECO:0000313" key="2">
    <source>
        <dbReference type="Proteomes" id="UP000186601"/>
    </source>
</evidence>
<dbReference type="Proteomes" id="UP000186601">
    <property type="component" value="Unassembled WGS sequence"/>
</dbReference>
<proteinExistence type="predicted"/>
<evidence type="ECO:0000313" key="1">
    <source>
        <dbReference type="EMBL" id="PSS18911.1"/>
    </source>
</evidence>
<comment type="caution">
    <text evidence="1">The sequence shown here is derived from an EMBL/GenBank/DDBJ whole genome shotgun (WGS) entry which is preliminary data.</text>
</comment>
<dbReference type="AlphaFoldDB" id="A0A2R6R0Z5"/>
<organism evidence="1 2">
    <name type="scientific">Hermanssonia centrifuga</name>
    <dbReference type="NCBI Taxonomy" id="98765"/>
    <lineage>
        <taxon>Eukaryota</taxon>
        <taxon>Fungi</taxon>
        <taxon>Dikarya</taxon>
        <taxon>Basidiomycota</taxon>
        <taxon>Agaricomycotina</taxon>
        <taxon>Agaricomycetes</taxon>
        <taxon>Polyporales</taxon>
        <taxon>Meruliaceae</taxon>
        <taxon>Hermanssonia</taxon>
    </lineage>
</organism>
<gene>
    <name evidence="1" type="ORF">PHLCEN_2v3171</name>
</gene>
<accession>A0A2R6R0Z5</accession>
<sequence length="443" mass="48961">MGHLELVRESLARSQSQPLSVVLFHPGDVERRDAAKLVLKKVALTEDLSIWADDGKLDHFLRTNSGSTPGLKRLRLRCDSESTLSFQPSGSLQELDTFLTAAIHLEELVLEGCGPSPQTFQSSSPFNNLIRLFIDHTGYPKARQQISEILTLLRVTPRLTELRVQSAIQLGLPVPALIPPSPPVTLPHLVKLCLKDNLTSAAALMDSLVLPVMDKLELCTVDLAFPTRAALGSVCRHLQAWLSSPGRQAIQFMEIYTSLDSCTVIARATDSKERKREPTLHLDLRLDDAQMSMFLQTLMSKLPLRELRSLRVYSDDLYLWEPDNWGSLAMLPSLSSVVVTNSACGGLILALNGFSDNPSMLTFPSLHNLEIVGAPLHFPYATRKDSGELPHTISIIAHALKLRKARTAAKLKLSLVDCRYPSDTDPREAIGSLVDDLRVENLT</sequence>
<name>A0A2R6R0Z5_9APHY</name>